<evidence type="ECO:0000313" key="1">
    <source>
        <dbReference type="EMBL" id="KAI8572507.1"/>
    </source>
</evidence>
<dbReference type="Proteomes" id="UP001062846">
    <property type="component" value="Chromosome 1"/>
</dbReference>
<accession>A0ACC0Q5L3</accession>
<protein>
    <submittedName>
        <fullName evidence="1">Uncharacterized protein</fullName>
    </submittedName>
</protein>
<dbReference type="EMBL" id="CM046388">
    <property type="protein sequence ID" value="KAI8572507.1"/>
    <property type="molecule type" value="Genomic_DNA"/>
</dbReference>
<name>A0ACC0Q5L3_RHOML</name>
<organism evidence="1 2">
    <name type="scientific">Rhododendron molle</name>
    <name type="common">Chinese azalea</name>
    <name type="synonym">Azalea mollis</name>
    <dbReference type="NCBI Taxonomy" id="49168"/>
    <lineage>
        <taxon>Eukaryota</taxon>
        <taxon>Viridiplantae</taxon>
        <taxon>Streptophyta</taxon>
        <taxon>Embryophyta</taxon>
        <taxon>Tracheophyta</taxon>
        <taxon>Spermatophyta</taxon>
        <taxon>Magnoliopsida</taxon>
        <taxon>eudicotyledons</taxon>
        <taxon>Gunneridae</taxon>
        <taxon>Pentapetalae</taxon>
        <taxon>asterids</taxon>
        <taxon>Ericales</taxon>
        <taxon>Ericaceae</taxon>
        <taxon>Ericoideae</taxon>
        <taxon>Rhodoreae</taxon>
        <taxon>Rhododendron</taxon>
    </lineage>
</organism>
<reference evidence="1" key="1">
    <citation type="submission" date="2022-02" db="EMBL/GenBank/DDBJ databases">
        <title>Plant Genome Project.</title>
        <authorList>
            <person name="Zhang R.-G."/>
        </authorList>
    </citation>
    <scope>NUCLEOTIDE SEQUENCE</scope>
    <source>
        <strain evidence="1">AT1</strain>
    </source>
</reference>
<comment type="caution">
    <text evidence="1">The sequence shown here is derived from an EMBL/GenBank/DDBJ whole genome shotgun (WGS) entry which is preliminary data.</text>
</comment>
<keyword evidence="2" id="KW-1185">Reference proteome</keyword>
<gene>
    <name evidence="1" type="ORF">RHMOL_Rhmol01G0204700</name>
</gene>
<evidence type="ECO:0000313" key="2">
    <source>
        <dbReference type="Proteomes" id="UP001062846"/>
    </source>
</evidence>
<proteinExistence type="predicted"/>
<sequence>MLTLPPAAYRRYCARHLGVNYTRRYNKTVGDQVKLATCEIQVRKFEIELQKLQRLFDGIVNKDLEELPLRKWSYAYDGGRRYGSCTTNLSENFNGVLKEARHLPIVATIRTTFYKCVMYFNDYAVRAREGIELVNPMDTNNWRPAPAGGGGEPTMDAGDWRSQLQPNSRRRIVNEIMDTLKKHVPFSGQEGLQELKKIAVRFEEKICTSATSQPDYLKKISLKMLTIEMKSRNTMTNSLPSNSGNNSESPPDTDSSPARNELSFLNEVVKAISELISIKSVGEIFAAVKPDDMTYSFSNHVFDFHTTGSPGNQGQLLPIPMAANQAQARQQLLSQNIQNNMAATALQGSANLVSALPTIGGLPPTIPNVAGQNSSLQDIQNVSGISQNSIGNSVGQRASSNIFANTLRQMPGRRQVVLRQQQSQNPQQQYLYQQQQLRRQLMKQKCPQGSIPDTKMQSQLQQQQTQHQQNQIAQSSQLRSSLQSVMQHSVMQPAPVSSFQQNQQSSVQQSTQPMLQQNPQAVLRQQQPTIIHQQQTHVEQQQPSSTIVQQNQLIGQQNSIPDMQQQQQRLLSQQNSLTNLQQQQQQLMGQQNNLSNMHQQQQLGAKWNMGALPQRQQQQQQQQQLLENQCGNSSMQTTHHSVHMLQQSKIPLQQQNHQSAATLLPTQGQQSEPQQRSLSQIQSQPGQLQQQGLQQSNSLQLDMQQRLQTSGPLFQSLNMIDQQKQISQSQRDIQEASLTSLDSEAQTGNATSGDWQEEIYQKIKVLKEAYLAELTEMDQKIAGKLQQHDSLPQQPKNEQLEKLQFIKTMLERILKFLQVPKSSILPNFKEKVGAYEKQIVYFLNSSRPQKLASLQQGQGQGQQNLPPHIQSMQQSQQSQSHITQAHPIHENHMNPQLQSMNLQGSSDATVQQNNVTSLQHNSLSALSGVSTTSQSMISSLQAWSTIDSGQGSALSASQEVPVGTFQQNHVNAPQQANINSLFLHSGMNVLQGNLTPLQSNSSMLQNQHLKQQEQQTQQKLQFQPCHMQQQQRQLLHQQNKQQQNVQLQPHQMPQLHKTNDVNDLKMRQQMGAKTAVFQQHYSVDQCSEHHHQQLNSGAQFPISSSQLLQAASPQMPQHSSPQIDQQNLLTFLAKAGTPLQSTSSPFVVPSPSTPIAPSPISVESEKVNSGVSALSDAGTNAYEQAAGAVTRGQSLSIGTPGISASPLLAEFICLDGNHGNASPVVSGNHYNFQVKSMSPATLSASVSEIDSVISMMDTIAGSAPGNGSRTAVGEDLVAMTKWHLQARNMSTQDTNIGARKMRCYTSAMPLNVVSSAGSANYSFKHLTCSETSDLESTATSGVKRPRFQANHTLLEEIVEINQQLIDTVVCVSDEDVDPTPAAAITGEGGEGTIVLCSFSAVALSPNLKSQYASAQMSPIQPLRLFVPTSYPSSSPILLDKFPIEVSTQCEDLSLKAKSRFSISLRNLSQPWSLGEIAKTWDACARAVMLEYAQRSGGGSFSSIYGMREDCLSAT</sequence>